<dbReference type="Pfam" id="PF01593">
    <property type="entry name" value="Amino_oxidase"/>
    <property type="match status" value="1"/>
</dbReference>
<keyword evidence="14" id="KW-1185">Reference proteome</keyword>
<dbReference type="SUPFAM" id="SSF54373">
    <property type="entry name" value="FAD-linked reductases, C-terminal domain"/>
    <property type="match status" value="1"/>
</dbReference>
<gene>
    <name evidence="13" type="ORF">H0H81_011861</name>
</gene>
<evidence type="ECO:0000256" key="7">
    <source>
        <dbReference type="ARBA" id="ARBA00023002"/>
    </source>
</evidence>
<evidence type="ECO:0000256" key="6">
    <source>
        <dbReference type="ARBA" id="ARBA00022827"/>
    </source>
</evidence>
<evidence type="ECO:0000256" key="11">
    <source>
        <dbReference type="RuleBase" id="RU367069"/>
    </source>
</evidence>
<comment type="catalytic activity">
    <reaction evidence="10 11">
        <text>protoporphyrinogen IX + 3 O2 = protoporphyrin IX + 3 H2O2</text>
        <dbReference type="Rhea" id="RHEA:25576"/>
        <dbReference type="ChEBI" id="CHEBI:15379"/>
        <dbReference type="ChEBI" id="CHEBI:16240"/>
        <dbReference type="ChEBI" id="CHEBI:57306"/>
        <dbReference type="ChEBI" id="CHEBI:57307"/>
        <dbReference type="EC" id="1.3.3.4"/>
    </reaction>
</comment>
<sequence length="493" mass="53373">MPRHIAILGGGLTGLSSAFHLSRRFPNARITLLEKQNRFGGWVRSEQVQLEPTASLTVEAGPRTLRPAGKSVLELSLLLKTPRSAPAAHSRFIYAPTIQPGLTSIPTTPLAFLRSPLRVLLPDILREPLRKSNRTATTSQSKNETYDESLDSFLSRRFGPELARVLGSALVHGIYAADARDLSVRAAFPSLYDIEDNGNGSVVLGILKMMMGIKKPIPKDNDYELGDVEALMQGIAVYSFQGGIQTLPNALVNALQSKPALELCSEEGVAGIEMRGQDGSFVVHTPKRTLSPSHIISALPLHSLQPILPSYAPALPHLGANPSSSVTVLSLIFAAPPHTIHPAGFGYLIPRPKDDYSPSALGILGTVFDSNALPIPPGADHAHEAKYTKLTVMLGGPYPGALPQDKTVLLAQVMDHLRSALQRDLPEPIASRVWRQDRCIPTLRVGHRQRMAELREVLEGRVWRGRMEVVGAGVDGLSVGDCVEAGRRVGARW</sequence>
<dbReference type="Gene3D" id="3.50.50.60">
    <property type="entry name" value="FAD/NAD(P)-binding domain"/>
    <property type="match status" value="1"/>
</dbReference>
<comment type="cofactor">
    <cofactor evidence="11">
        <name>FAD</name>
        <dbReference type="ChEBI" id="CHEBI:57692"/>
    </cofactor>
    <text evidence="11">Binds 1 FAD per subunit.</text>
</comment>
<evidence type="ECO:0000256" key="8">
    <source>
        <dbReference type="ARBA" id="ARBA00023133"/>
    </source>
</evidence>
<comment type="function">
    <text evidence="1 11">Catalyzes the 6-electron oxidation of protoporphyrinogen-IX to form protoporphyrin-IX.</text>
</comment>
<comment type="pathway">
    <text evidence="2 11">Porphyrin-containing compound metabolism; protoporphyrin-IX biosynthesis; protoporphyrin-IX from protoporphyrinogen-IX: step 1/1.</text>
</comment>
<dbReference type="Proteomes" id="UP000717328">
    <property type="component" value="Unassembled WGS sequence"/>
</dbReference>
<dbReference type="AlphaFoldDB" id="A0A9P7GP89"/>
<keyword evidence="5 11" id="KW-0285">Flavoprotein</keyword>
<keyword evidence="7 11" id="KW-0560">Oxidoreductase</keyword>
<evidence type="ECO:0000256" key="4">
    <source>
        <dbReference type="ARBA" id="ARBA00012867"/>
    </source>
</evidence>
<dbReference type="EC" id="1.3.3.4" evidence="4 11"/>
<dbReference type="PANTHER" id="PTHR42923:SF3">
    <property type="entry name" value="PROTOPORPHYRINOGEN OXIDASE"/>
    <property type="match status" value="1"/>
</dbReference>
<evidence type="ECO:0000256" key="1">
    <source>
        <dbReference type="ARBA" id="ARBA00002600"/>
    </source>
</evidence>
<accession>A0A9P7GP89</accession>
<evidence type="ECO:0000313" key="14">
    <source>
        <dbReference type="Proteomes" id="UP000717328"/>
    </source>
</evidence>
<dbReference type="PANTHER" id="PTHR42923">
    <property type="entry name" value="PROTOPORPHYRINOGEN OXIDASE"/>
    <property type="match status" value="1"/>
</dbReference>
<evidence type="ECO:0000259" key="12">
    <source>
        <dbReference type="Pfam" id="PF01593"/>
    </source>
</evidence>
<proteinExistence type="inferred from homology"/>
<evidence type="ECO:0000256" key="2">
    <source>
        <dbReference type="ARBA" id="ARBA00005073"/>
    </source>
</evidence>
<keyword evidence="9 11" id="KW-0627">Porphyrin biosynthesis</keyword>
<comment type="caution">
    <text evidence="13">The sequence shown here is derived from an EMBL/GenBank/DDBJ whole genome shotgun (WGS) entry which is preliminary data.</text>
</comment>
<comment type="similarity">
    <text evidence="3 11">Belongs to the protoporphyrinogen/coproporphyrinogen oxidase family. Protoporphyrinogen oxidase subfamily.</text>
</comment>
<organism evidence="13 14">
    <name type="scientific">Sphagnurus paluster</name>
    <dbReference type="NCBI Taxonomy" id="117069"/>
    <lineage>
        <taxon>Eukaryota</taxon>
        <taxon>Fungi</taxon>
        <taxon>Dikarya</taxon>
        <taxon>Basidiomycota</taxon>
        <taxon>Agaricomycotina</taxon>
        <taxon>Agaricomycetes</taxon>
        <taxon>Agaricomycetidae</taxon>
        <taxon>Agaricales</taxon>
        <taxon>Tricholomatineae</taxon>
        <taxon>Lyophyllaceae</taxon>
        <taxon>Sphagnurus</taxon>
    </lineage>
</organism>
<reference evidence="13" key="1">
    <citation type="submission" date="2021-02" db="EMBL/GenBank/DDBJ databases">
        <authorList>
            <person name="Nieuwenhuis M."/>
            <person name="Van De Peppel L.J.J."/>
        </authorList>
    </citation>
    <scope>NUCLEOTIDE SEQUENCE</scope>
    <source>
        <strain evidence="13">D49</strain>
    </source>
</reference>
<protein>
    <recommendedName>
        <fullName evidence="4 11">Protoporphyrinogen oxidase</fullName>
        <ecNumber evidence="4 11">1.3.3.4</ecNumber>
    </recommendedName>
</protein>
<feature type="domain" description="Amine oxidase" evidence="12">
    <location>
        <begin position="12"/>
        <end position="489"/>
    </location>
</feature>
<comment type="subcellular location">
    <subcellularLocation>
        <location evidence="11">Mitochondrion inner membrane</location>
    </subcellularLocation>
</comment>
<dbReference type="InterPro" id="IPR050464">
    <property type="entry name" value="Zeta_carotene_desat/Oxidored"/>
</dbReference>
<evidence type="ECO:0000256" key="9">
    <source>
        <dbReference type="ARBA" id="ARBA00023244"/>
    </source>
</evidence>
<dbReference type="SUPFAM" id="SSF51905">
    <property type="entry name" value="FAD/NAD(P)-binding domain"/>
    <property type="match status" value="1"/>
</dbReference>
<dbReference type="OrthoDB" id="438553at2759"/>
<evidence type="ECO:0000256" key="5">
    <source>
        <dbReference type="ARBA" id="ARBA00022630"/>
    </source>
</evidence>
<dbReference type="GO" id="GO:0005743">
    <property type="term" value="C:mitochondrial inner membrane"/>
    <property type="evidence" value="ECO:0007669"/>
    <property type="project" value="UniProtKB-SubCell"/>
</dbReference>
<dbReference type="GO" id="GO:0004729">
    <property type="term" value="F:oxygen-dependent protoporphyrinogen oxidase activity"/>
    <property type="evidence" value="ECO:0007669"/>
    <property type="project" value="UniProtKB-UniRule"/>
</dbReference>
<dbReference type="InterPro" id="IPR004572">
    <property type="entry name" value="Protoporphyrinogen_oxidase"/>
</dbReference>
<evidence type="ECO:0000256" key="3">
    <source>
        <dbReference type="ARBA" id="ARBA00010551"/>
    </source>
</evidence>
<name>A0A9P7GP89_9AGAR</name>
<dbReference type="EMBL" id="JABCKI010000420">
    <property type="protein sequence ID" value="KAG5650547.1"/>
    <property type="molecule type" value="Genomic_DNA"/>
</dbReference>
<dbReference type="InterPro" id="IPR036188">
    <property type="entry name" value="FAD/NAD-bd_sf"/>
</dbReference>
<keyword evidence="6 11" id="KW-0274">FAD</keyword>
<dbReference type="GO" id="GO:0006782">
    <property type="term" value="P:protoporphyrinogen IX biosynthetic process"/>
    <property type="evidence" value="ECO:0007669"/>
    <property type="project" value="UniProtKB-UniRule"/>
</dbReference>
<keyword evidence="8 11" id="KW-0350">Heme biosynthesis</keyword>
<reference evidence="13" key="2">
    <citation type="submission" date="2021-10" db="EMBL/GenBank/DDBJ databases">
        <title>Phylogenomics reveals ancestral predisposition of the termite-cultivated fungus Termitomyces towards a domesticated lifestyle.</title>
        <authorList>
            <person name="Auxier B."/>
            <person name="Grum-Grzhimaylo A."/>
            <person name="Cardenas M.E."/>
            <person name="Lodge J.D."/>
            <person name="Laessoe T."/>
            <person name="Pedersen O."/>
            <person name="Smith M.E."/>
            <person name="Kuyper T.W."/>
            <person name="Franco-Molano E.A."/>
            <person name="Baroni T.J."/>
            <person name="Aanen D.K."/>
        </authorList>
    </citation>
    <scope>NUCLEOTIDE SEQUENCE</scope>
    <source>
        <strain evidence="13">D49</strain>
    </source>
</reference>
<evidence type="ECO:0000313" key="13">
    <source>
        <dbReference type="EMBL" id="KAG5650547.1"/>
    </source>
</evidence>
<dbReference type="NCBIfam" id="TIGR00562">
    <property type="entry name" value="proto_IX_ox"/>
    <property type="match status" value="1"/>
</dbReference>
<dbReference type="InterPro" id="IPR002937">
    <property type="entry name" value="Amino_oxidase"/>
</dbReference>
<evidence type="ECO:0000256" key="10">
    <source>
        <dbReference type="ARBA" id="ARBA00047554"/>
    </source>
</evidence>